<evidence type="ECO:0000256" key="1">
    <source>
        <dbReference type="ARBA" id="ARBA00000085"/>
    </source>
</evidence>
<dbReference type="OrthoDB" id="9784218at2"/>
<dbReference type="InterPro" id="IPR036097">
    <property type="entry name" value="HisK_dim/P_sf"/>
</dbReference>
<evidence type="ECO:0000313" key="12">
    <source>
        <dbReference type="Proteomes" id="UP000470384"/>
    </source>
</evidence>
<comment type="catalytic activity">
    <reaction evidence="1">
        <text>ATP + protein L-histidine = ADP + protein N-phospho-L-histidine.</text>
        <dbReference type="EC" id="2.7.13.3"/>
    </reaction>
</comment>
<dbReference type="Gene3D" id="3.30.565.10">
    <property type="entry name" value="Histidine kinase-like ATPase, C-terminal domain"/>
    <property type="match status" value="1"/>
</dbReference>
<dbReference type="GO" id="GO:0000155">
    <property type="term" value="F:phosphorelay sensor kinase activity"/>
    <property type="evidence" value="ECO:0007669"/>
    <property type="project" value="InterPro"/>
</dbReference>
<dbReference type="GeneID" id="300655891"/>
<evidence type="ECO:0000256" key="4">
    <source>
        <dbReference type="ARBA" id="ARBA00022679"/>
    </source>
</evidence>
<dbReference type="Gene3D" id="1.10.287.130">
    <property type="match status" value="1"/>
</dbReference>
<dbReference type="PROSITE" id="PS50109">
    <property type="entry name" value="HIS_KIN"/>
    <property type="match status" value="1"/>
</dbReference>
<evidence type="ECO:0000256" key="2">
    <source>
        <dbReference type="ARBA" id="ARBA00012438"/>
    </source>
</evidence>
<evidence type="ECO:0000256" key="9">
    <source>
        <dbReference type="SAM" id="Phobius"/>
    </source>
</evidence>
<protein>
    <recommendedName>
        <fullName evidence="2">histidine kinase</fullName>
        <ecNumber evidence="2">2.7.13.3</ecNumber>
    </recommendedName>
</protein>
<dbReference type="InterPro" id="IPR003594">
    <property type="entry name" value="HATPase_dom"/>
</dbReference>
<gene>
    <name evidence="11" type="ORF">GTQ45_04455</name>
</gene>
<keyword evidence="8" id="KW-0902">Two-component regulatory system</keyword>
<keyword evidence="9" id="KW-0472">Membrane</keyword>
<evidence type="ECO:0000256" key="3">
    <source>
        <dbReference type="ARBA" id="ARBA00022553"/>
    </source>
</evidence>
<dbReference type="InterPro" id="IPR004358">
    <property type="entry name" value="Sig_transdc_His_kin-like_C"/>
</dbReference>
<keyword evidence="5" id="KW-0547">Nucleotide-binding</keyword>
<dbReference type="SUPFAM" id="SSF55874">
    <property type="entry name" value="ATPase domain of HSP90 chaperone/DNA topoisomerase II/histidine kinase"/>
    <property type="match status" value="1"/>
</dbReference>
<evidence type="ECO:0000313" key="11">
    <source>
        <dbReference type="EMBL" id="NBG94977.1"/>
    </source>
</evidence>
<feature type="transmembrane region" description="Helical" evidence="9">
    <location>
        <begin position="186"/>
        <end position="205"/>
    </location>
</feature>
<dbReference type="GO" id="GO:0005524">
    <property type="term" value="F:ATP binding"/>
    <property type="evidence" value="ECO:0007669"/>
    <property type="project" value="UniProtKB-KW"/>
</dbReference>
<keyword evidence="4" id="KW-0808">Transferase</keyword>
<keyword evidence="9" id="KW-1133">Transmembrane helix</keyword>
<keyword evidence="9" id="KW-0812">Transmembrane</keyword>
<reference evidence="11 12" key="1">
    <citation type="journal article" date="2016" name="Int. J. Syst. Evol. Microbiol.">
        <title>Pyruvatibacter mobilis gen. nov., sp. nov., a marine bacterium from the culture broth of Picochlorum sp. 122.</title>
        <authorList>
            <person name="Wang G."/>
            <person name="Tang M."/>
            <person name="Wu H."/>
            <person name="Dai S."/>
            <person name="Li T."/>
            <person name="Chen C."/>
            <person name="He H."/>
            <person name="Fan J."/>
            <person name="Xiang W."/>
            <person name="Li X."/>
        </authorList>
    </citation>
    <scope>NUCLEOTIDE SEQUENCE [LARGE SCALE GENOMIC DNA]</scope>
    <source>
        <strain evidence="11 12">GYP-11</strain>
    </source>
</reference>
<evidence type="ECO:0000256" key="5">
    <source>
        <dbReference type="ARBA" id="ARBA00022741"/>
    </source>
</evidence>
<keyword evidence="3" id="KW-0597">Phosphoprotein</keyword>
<sequence>MSEEQDRDDPQGTAARPSLQTLLPRRLARSLSAQLLVLTVAFVMLAEVFIYVPSIANFRATWLMDRINAAQLASLAVEAAAERGVMPELEAELLRNAEVKAVALKRDNRRELLLASPMQDMIVARYDLRGATWLELCYDAFETLVFGGGRTVAVAGSPRFRGGEFIEIVIDDTPLRQAMFVYSGNVLFLSIVISIFTAALVFLALNRALVIPMMRITENMVRFRQQPEDASRVMLPSQRRDEIGTAERELAAMQGEIRQALRQKTRLAALGTAVSKINHDLRNILASAQLISDRLTGIDDPQVQKLAPRLFTSIDRAIQLATDTMKFGKAEEAPPRKQFVPLADLVHEVCDAAVPADDTRIRTEISIDPEEQVFADADQLFRVLLNLARNGVEAMLEADGGGTLSIGCEMVPGGGRLYIADTGPGLPVSARAHLFEPFVGSARKGGTGLGMAIAADLVRAHGGIIRLHQSIPGHTVFHIYLPGPDGQMAEPEADLAAE</sequence>
<accession>A0A845Q959</accession>
<dbReference type="SMART" id="SM00387">
    <property type="entry name" value="HATPase_c"/>
    <property type="match status" value="1"/>
</dbReference>
<keyword evidence="12" id="KW-1185">Reference proteome</keyword>
<organism evidence="11 12">
    <name type="scientific">Pyruvatibacter mobilis</name>
    <dbReference type="NCBI Taxonomy" id="1712261"/>
    <lineage>
        <taxon>Bacteria</taxon>
        <taxon>Pseudomonadati</taxon>
        <taxon>Pseudomonadota</taxon>
        <taxon>Alphaproteobacteria</taxon>
        <taxon>Hyphomicrobiales</taxon>
        <taxon>Parvibaculaceae</taxon>
        <taxon>Pyruvatibacter</taxon>
    </lineage>
</organism>
<dbReference type="SUPFAM" id="SSF47384">
    <property type="entry name" value="Homodimeric domain of signal transducing histidine kinase"/>
    <property type="match status" value="1"/>
</dbReference>
<dbReference type="EMBL" id="WXYQ01000004">
    <property type="protein sequence ID" value="NBG94977.1"/>
    <property type="molecule type" value="Genomic_DNA"/>
</dbReference>
<dbReference type="RefSeq" id="WP_160587017.1">
    <property type="nucleotide sequence ID" value="NZ_BMHN01000001.1"/>
</dbReference>
<dbReference type="PANTHER" id="PTHR43065:SF10">
    <property type="entry name" value="PEROXIDE STRESS-ACTIVATED HISTIDINE KINASE MAK3"/>
    <property type="match status" value="1"/>
</dbReference>
<keyword evidence="6 11" id="KW-0418">Kinase</keyword>
<proteinExistence type="predicted"/>
<dbReference type="InterPro" id="IPR036890">
    <property type="entry name" value="HATPase_C_sf"/>
</dbReference>
<dbReference type="AlphaFoldDB" id="A0A845Q959"/>
<dbReference type="Proteomes" id="UP000470384">
    <property type="component" value="Unassembled WGS sequence"/>
</dbReference>
<evidence type="ECO:0000256" key="8">
    <source>
        <dbReference type="ARBA" id="ARBA00023012"/>
    </source>
</evidence>
<dbReference type="PANTHER" id="PTHR43065">
    <property type="entry name" value="SENSOR HISTIDINE KINASE"/>
    <property type="match status" value="1"/>
</dbReference>
<feature type="transmembrane region" description="Helical" evidence="9">
    <location>
        <begin position="35"/>
        <end position="56"/>
    </location>
</feature>
<dbReference type="InterPro" id="IPR005467">
    <property type="entry name" value="His_kinase_dom"/>
</dbReference>
<dbReference type="PRINTS" id="PR00344">
    <property type="entry name" value="BCTRLSENSOR"/>
</dbReference>
<keyword evidence="7" id="KW-0067">ATP-binding</keyword>
<dbReference type="Pfam" id="PF02518">
    <property type="entry name" value="HATPase_c"/>
    <property type="match status" value="1"/>
</dbReference>
<dbReference type="EC" id="2.7.13.3" evidence="2"/>
<name>A0A845Q959_9HYPH</name>
<evidence type="ECO:0000259" key="10">
    <source>
        <dbReference type="PROSITE" id="PS50109"/>
    </source>
</evidence>
<evidence type="ECO:0000256" key="7">
    <source>
        <dbReference type="ARBA" id="ARBA00022840"/>
    </source>
</evidence>
<comment type="caution">
    <text evidence="11">The sequence shown here is derived from an EMBL/GenBank/DDBJ whole genome shotgun (WGS) entry which is preliminary data.</text>
</comment>
<evidence type="ECO:0000256" key="6">
    <source>
        <dbReference type="ARBA" id="ARBA00022777"/>
    </source>
</evidence>
<dbReference type="CDD" id="cd00075">
    <property type="entry name" value="HATPase"/>
    <property type="match status" value="1"/>
</dbReference>
<feature type="domain" description="Histidine kinase" evidence="10">
    <location>
        <begin position="276"/>
        <end position="485"/>
    </location>
</feature>